<evidence type="ECO:0000256" key="2">
    <source>
        <dbReference type="ARBA" id="ARBA00022475"/>
    </source>
</evidence>
<sequence>MTVATSTAPGTRPGIVLFALAMGGFAIGTTEFATMSLLPYMAAGLGIDEAKASHLVSAYALGVVVGAPMIAIVAARIERRMLLVGLMAMFCLTHILSAIAPNYTAMLAARFLSGMPHGAYFGVAALLAASLARPGQRGKAVARLMLGLTIATVVGVPMANVLGQTVGWRWAFALVGVLAAITAGLILIFAPKSAAGTASNALQELGALKNRQVLLTLLSGAIGFGGFFAFYTYLTSTLMEVTQVGDSTVPWFLALMGFGMTLGALIAGWAADRALNFSVFVMLFINIGLLLIYPLIARQSWAMAGLVLAMGLANGFPILLQTRLMDVARDAQALAAALHHAAFNVANALGPFLASLYIARGYGFTSSGYVGAVLTLAGVILYAITLWDHRRNWRYWPSDKSA</sequence>
<comment type="subcellular location">
    <subcellularLocation>
        <location evidence="1">Cell membrane</location>
        <topology evidence="1">Multi-pass membrane protein</topology>
    </subcellularLocation>
</comment>
<dbReference type="GO" id="GO:0005886">
    <property type="term" value="C:plasma membrane"/>
    <property type="evidence" value="ECO:0007669"/>
    <property type="project" value="UniProtKB-SubCell"/>
</dbReference>
<dbReference type="SUPFAM" id="SSF103473">
    <property type="entry name" value="MFS general substrate transporter"/>
    <property type="match status" value="1"/>
</dbReference>
<evidence type="ECO:0000313" key="9">
    <source>
        <dbReference type="Proteomes" id="UP000244077"/>
    </source>
</evidence>
<evidence type="ECO:0000256" key="5">
    <source>
        <dbReference type="ARBA" id="ARBA00023136"/>
    </source>
</evidence>
<protein>
    <submittedName>
        <fullName evidence="8">DHA1 family inner membrane transport protein</fullName>
    </submittedName>
</protein>
<proteinExistence type="predicted"/>
<name>A0A2T5HF07_9RHOB</name>
<dbReference type="InterPro" id="IPR050189">
    <property type="entry name" value="MFS_Efflux_Transporters"/>
</dbReference>
<evidence type="ECO:0000256" key="1">
    <source>
        <dbReference type="ARBA" id="ARBA00004651"/>
    </source>
</evidence>
<dbReference type="OrthoDB" id="9788453at2"/>
<dbReference type="Proteomes" id="UP000244077">
    <property type="component" value="Unassembled WGS sequence"/>
</dbReference>
<dbReference type="Gene3D" id="1.20.1250.20">
    <property type="entry name" value="MFS general substrate transporter like domains"/>
    <property type="match status" value="2"/>
</dbReference>
<dbReference type="InterPro" id="IPR036259">
    <property type="entry name" value="MFS_trans_sf"/>
</dbReference>
<keyword evidence="5 6" id="KW-0472">Membrane</keyword>
<evidence type="ECO:0000256" key="3">
    <source>
        <dbReference type="ARBA" id="ARBA00022692"/>
    </source>
</evidence>
<feature type="transmembrane region" description="Helical" evidence="6">
    <location>
        <begin position="341"/>
        <end position="362"/>
    </location>
</feature>
<dbReference type="AlphaFoldDB" id="A0A2T5HF07"/>
<feature type="transmembrane region" description="Helical" evidence="6">
    <location>
        <begin position="277"/>
        <end position="296"/>
    </location>
</feature>
<gene>
    <name evidence="8" type="ORF">C8N42_11018</name>
</gene>
<dbReference type="PANTHER" id="PTHR43124">
    <property type="entry name" value="PURINE EFFLUX PUMP PBUE"/>
    <property type="match status" value="1"/>
</dbReference>
<dbReference type="Pfam" id="PF07690">
    <property type="entry name" value="MFS_1"/>
    <property type="match status" value="1"/>
</dbReference>
<comment type="caution">
    <text evidence="8">The sequence shown here is derived from an EMBL/GenBank/DDBJ whole genome shotgun (WGS) entry which is preliminary data.</text>
</comment>
<feature type="transmembrane region" description="Helical" evidence="6">
    <location>
        <begin position="302"/>
        <end position="320"/>
    </location>
</feature>
<feature type="transmembrane region" description="Helical" evidence="6">
    <location>
        <begin position="58"/>
        <end position="75"/>
    </location>
</feature>
<dbReference type="PROSITE" id="PS50850">
    <property type="entry name" value="MFS"/>
    <property type="match status" value="1"/>
</dbReference>
<feature type="transmembrane region" description="Helical" evidence="6">
    <location>
        <begin position="82"/>
        <end position="103"/>
    </location>
</feature>
<evidence type="ECO:0000256" key="4">
    <source>
        <dbReference type="ARBA" id="ARBA00022989"/>
    </source>
</evidence>
<dbReference type="InterPro" id="IPR020846">
    <property type="entry name" value="MFS_dom"/>
</dbReference>
<keyword evidence="3 6" id="KW-0812">Transmembrane</keyword>
<evidence type="ECO:0000313" key="8">
    <source>
        <dbReference type="EMBL" id="PTQ70136.1"/>
    </source>
</evidence>
<dbReference type="RefSeq" id="WP_107817053.1">
    <property type="nucleotide sequence ID" value="NZ_QAOH01000010.1"/>
</dbReference>
<accession>A0A2T5HF07</accession>
<organism evidence="8 9">
    <name type="scientific">Celeribacter persicus</name>
    <dbReference type="NCBI Taxonomy" id="1651082"/>
    <lineage>
        <taxon>Bacteria</taxon>
        <taxon>Pseudomonadati</taxon>
        <taxon>Pseudomonadota</taxon>
        <taxon>Alphaproteobacteria</taxon>
        <taxon>Rhodobacterales</taxon>
        <taxon>Roseobacteraceae</taxon>
        <taxon>Celeribacter</taxon>
    </lineage>
</organism>
<evidence type="ECO:0000256" key="6">
    <source>
        <dbReference type="SAM" id="Phobius"/>
    </source>
</evidence>
<feature type="domain" description="Major facilitator superfamily (MFS) profile" evidence="7">
    <location>
        <begin position="16"/>
        <end position="390"/>
    </location>
</feature>
<feature type="transmembrane region" description="Helical" evidence="6">
    <location>
        <begin position="368"/>
        <end position="387"/>
    </location>
</feature>
<feature type="transmembrane region" description="Helical" evidence="6">
    <location>
        <begin position="15"/>
        <end position="38"/>
    </location>
</feature>
<evidence type="ECO:0000259" key="7">
    <source>
        <dbReference type="PROSITE" id="PS50850"/>
    </source>
</evidence>
<keyword evidence="9" id="KW-1185">Reference proteome</keyword>
<dbReference type="PANTHER" id="PTHR43124:SF3">
    <property type="entry name" value="CHLORAMPHENICOL EFFLUX PUMP RV0191"/>
    <property type="match status" value="1"/>
</dbReference>
<keyword evidence="2" id="KW-1003">Cell membrane</keyword>
<dbReference type="CDD" id="cd17324">
    <property type="entry name" value="MFS_NepI_like"/>
    <property type="match status" value="1"/>
</dbReference>
<dbReference type="EMBL" id="QAOH01000010">
    <property type="protein sequence ID" value="PTQ70136.1"/>
    <property type="molecule type" value="Genomic_DNA"/>
</dbReference>
<feature type="transmembrane region" description="Helical" evidence="6">
    <location>
        <begin position="212"/>
        <end position="231"/>
    </location>
</feature>
<dbReference type="GO" id="GO:0022857">
    <property type="term" value="F:transmembrane transporter activity"/>
    <property type="evidence" value="ECO:0007669"/>
    <property type="project" value="InterPro"/>
</dbReference>
<feature type="transmembrane region" description="Helical" evidence="6">
    <location>
        <begin position="168"/>
        <end position="191"/>
    </location>
</feature>
<dbReference type="InterPro" id="IPR011701">
    <property type="entry name" value="MFS"/>
</dbReference>
<feature type="transmembrane region" description="Helical" evidence="6">
    <location>
        <begin position="251"/>
        <end position="270"/>
    </location>
</feature>
<keyword evidence="4 6" id="KW-1133">Transmembrane helix</keyword>
<feature type="transmembrane region" description="Helical" evidence="6">
    <location>
        <begin position="144"/>
        <end position="162"/>
    </location>
</feature>
<reference evidence="8 9" key="1">
    <citation type="submission" date="2018-04" db="EMBL/GenBank/DDBJ databases">
        <title>Genomic Encyclopedia of Archaeal and Bacterial Type Strains, Phase II (KMG-II): from individual species to whole genera.</title>
        <authorList>
            <person name="Goeker M."/>
        </authorList>
    </citation>
    <scope>NUCLEOTIDE SEQUENCE [LARGE SCALE GENOMIC DNA]</scope>
    <source>
        <strain evidence="8 9">DSM 100434</strain>
    </source>
</reference>
<feature type="transmembrane region" description="Helical" evidence="6">
    <location>
        <begin position="115"/>
        <end position="132"/>
    </location>
</feature>